<dbReference type="Proteomes" id="UP000198609">
    <property type="component" value="Unassembled WGS sequence"/>
</dbReference>
<keyword evidence="1" id="KW-0812">Transmembrane</keyword>
<gene>
    <name evidence="2" type="ORF">SAMN04490356_2916</name>
</gene>
<keyword evidence="3" id="KW-1185">Reference proteome</keyword>
<evidence type="ECO:0000313" key="2">
    <source>
        <dbReference type="EMBL" id="SEC10498.1"/>
    </source>
</evidence>
<sequence>MSGLVAGALSGPANLKPVDPKTRNMIMSGALVLILVVVAAAAALGG</sequence>
<dbReference type="EMBL" id="FNST01000002">
    <property type="protein sequence ID" value="SEC10498.1"/>
    <property type="molecule type" value="Genomic_DNA"/>
</dbReference>
<evidence type="ECO:0000313" key="3">
    <source>
        <dbReference type="Proteomes" id="UP000198609"/>
    </source>
</evidence>
<keyword evidence="1" id="KW-0472">Membrane</keyword>
<organism evidence="2 3">
    <name type="scientific">Streptomyces melanosporofaciens</name>
    <dbReference type="NCBI Taxonomy" id="67327"/>
    <lineage>
        <taxon>Bacteria</taxon>
        <taxon>Bacillati</taxon>
        <taxon>Actinomycetota</taxon>
        <taxon>Actinomycetes</taxon>
        <taxon>Kitasatosporales</taxon>
        <taxon>Streptomycetaceae</taxon>
        <taxon>Streptomyces</taxon>
        <taxon>Streptomyces violaceusniger group</taxon>
    </lineage>
</organism>
<dbReference type="AlphaFoldDB" id="A0A1H4PTD9"/>
<name>A0A1H4PTD9_STRMJ</name>
<keyword evidence="1" id="KW-1133">Transmembrane helix</keyword>
<feature type="transmembrane region" description="Helical" evidence="1">
    <location>
        <begin position="25"/>
        <end position="44"/>
    </location>
</feature>
<protein>
    <submittedName>
        <fullName evidence="2">Uncharacterized protein</fullName>
    </submittedName>
</protein>
<evidence type="ECO:0000256" key="1">
    <source>
        <dbReference type="SAM" id="Phobius"/>
    </source>
</evidence>
<reference evidence="3" key="1">
    <citation type="submission" date="2016-10" db="EMBL/GenBank/DDBJ databases">
        <authorList>
            <person name="Varghese N."/>
            <person name="Submissions S."/>
        </authorList>
    </citation>
    <scope>NUCLEOTIDE SEQUENCE [LARGE SCALE GENOMIC DNA]</scope>
    <source>
        <strain evidence="3">DSM 40318</strain>
    </source>
</reference>
<proteinExistence type="predicted"/>
<accession>A0A1H4PTD9</accession>